<dbReference type="RefSeq" id="WP_229841835.1">
    <property type="nucleotide sequence ID" value="NZ_BNAI01000001.1"/>
</dbReference>
<dbReference type="AlphaFoldDB" id="A0A8J3GNP1"/>
<proteinExistence type="predicted"/>
<dbReference type="Proteomes" id="UP000617531">
    <property type="component" value="Unassembled WGS sequence"/>
</dbReference>
<gene>
    <name evidence="2" type="ORF">GCM10011600_05530</name>
</gene>
<evidence type="ECO:0000313" key="3">
    <source>
        <dbReference type="Proteomes" id="UP000617531"/>
    </source>
</evidence>
<feature type="domain" description="Phosphoribulokinase/uridine kinase" evidence="1">
    <location>
        <begin position="34"/>
        <end position="178"/>
    </location>
</feature>
<keyword evidence="2" id="KW-0808">Transferase</keyword>
<dbReference type="InterPro" id="IPR006083">
    <property type="entry name" value="PRK/URK"/>
</dbReference>
<reference evidence="2" key="1">
    <citation type="journal article" date="2014" name="Int. J. Syst. Evol. Microbiol.">
        <title>Complete genome sequence of Corynebacterium casei LMG S-19264T (=DSM 44701T), isolated from a smear-ripened cheese.</title>
        <authorList>
            <consortium name="US DOE Joint Genome Institute (JGI-PGF)"/>
            <person name="Walter F."/>
            <person name="Albersmeier A."/>
            <person name="Kalinowski J."/>
            <person name="Ruckert C."/>
        </authorList>
    </citation>
    <scope>NUCLEOTIDE SEQUENCE</scope>
    <source>
        <strain evidence="2">CGMCC 1.16548</strain>
    </source>
</reference>
<evidence type="ECO:0000313" key="2">
    <source>
        <dbReference type="EMBL" id="GHF07717.1"/>
    </source>
</evidence>
<dbReference type="InterPro" id="IPR027417">
    <property type="entry name" value="P-loop_NTPase"/>
</dbReference>
<dbReference type="Pfam" id="PF00485">
    <property type="entry name" value="PRK"/>
    <property type="match status" value="1"/>
</dbReference>
<evidence type="ECO:0000259" key="1">
    <source>
        <dbReference type="Pfam" id="PF00485"/>
    </source>
</evidence>
<dbReference type="EMBL" id="BNAI01000001">
    <property type="protein sequence ID" value="GHF07717.1"/>
    <property type="molecule type" value="Genomic_DNA"/>
</dbReference>
<keyword evidence="3" id="KW-1185">Reference proteome</keyword>
<comment type="caution">
    <text evidence="2">The sequence shown here is derived from an EMBL/GenBank/DDBJ whole genome shotgun (WGS) entry which is preliminary data.</text>
</comment>
<organism evidence="2 3">
    <name type="scientific">Pseudolysinimonas yzui</name>
    <dbReference type="NCBI Taxonomy" id="2708254"/>
    <lineage>
        <taxon>Bacteria</taxon>
        <taxon>Bacillati</taxon>
        <taxon>Actinomycetota</taxon>
        <taxon>Actinomycetes</taxon>
        <taxon>Micrococcales</taxon>
        <taxon>Microbacteriaceae</taxon>
        <taxon>Pseudolysinimonas</taxon>
    </lineage>
</organism>
<protein>
    <submittedName>
        <fullName evidence="2">Uridine kinase</fullName>
    </submittedName>
</protein>
<name>A0A8J3GNP1_9MICO</name>
<dbReference type="Gene3D" id="3.40.50.300">
    <property type="entry name" value="P-loop containing nucleotide triphosphate hydrolases"/>
    <property type="match status" value="1"/>
</dbReference>
<accession>A0A8J3GNP1</accession>
<dbReference type="GO" id="GO:0005524">
    <property type="term" value="F:ATP binding"/>
    <property type="evidence" value="ECO:0007669"/>
    <property type="project" value="InterPro"/>
</dbReference>
<reference evidence="2" key="2">
    <citation type="submission" date="2020-09" db="EMBL/GenBank/DDBJ databases">
        <authorList>
            <person name="Sun Q."/>
            <person name="Zhou Y."/>
        </authorList>
    </citation>
    <scope>NUCLEOTIDE SEQUENCE</scope>
    <source>
        <strain evidence="2">CGMCC 1.16548</strain>
    </source>
</reference>
<keyword evidence="2" id="KW-0418">Kinase</keyword>
<sequence>MVTWSKIAPARRELLESLVAEYAHHYAKGRTTLAVDGPDGAGKTRFADDLAVAFDRAGYTVFRASVDDFHHPREHRYRFGRYSSDGYYRDAFDYSLLRRVLLEPFRMGGSTGFQLRGFDLERDTPVESAWVTGPADAILIVDGVFLNRFELRGAWNFSIWLDADPKVRLARMVERDGADPDPKAESNRRYADAQRLYVRDAHPNTAASAIVDNTDADAPVRRFADYCSVKPAPR</sequence>
<dbReference type="GO" id="GO:0016301">
    <property type="term" value="F:kinase activity"/>
    <property type="evidence" value="ECO:0007669"/>
    <property type="project" value="UniProtKB-KW"/>
</dbReference>
<dbReference type="SUPFAM" id="SSF52540">
    <property type="entry name" value="P-loop containing nucleoside triphosphate hydrolases"/>
    <property type="match status" value="1"/>
</dbReference>